<reference evidence="2 3" key="1">
    <citation type="submission" date="2020-11" db="EMBL/GenBank/DDBJ databases">
        <title>Description of Pontivivens ytuae sp. nov. isolated from deep sea sediment of Mariana Trench.</title>
        <authorList>
            <person name="Wang Z."/>
            <person name="Sun Q.-L."/>
            <person name="Xu X.-D."/>
            <person name="Tang Y.-Z."/>
            <person name="Zhang J."/>
        </authorList>
    </citation>
    <scope>NUCLEOTIDE SEQUENCE [LARGE SCALE GENOMIC DNA]</scope>
    <source>
        <strain evidence="2 3">MT2928</strain>
    </source>
</reference>
<dbReference type="RefSeq" id="WP_196101919.1">
    <property type="nucleotide sequence ID" value="NZ_CP064942.1"/>
</dbReference>
<organism evidence="2 3">
    <name type="scientific">Pontivivens ytuae</name>
    <dbReference type="NCBI Taxonomy" id="2789856"/>
    <lineage>
        <taxon>Bacteria</taxon>
        <taxon>Pseudomonadati</taxon>
        <taxon>Pseudomonadota</taxon>
        <taxon>Alphaproteobacteria</taxon>
        <taxon>Rhodobacterales</taxon>
        <taxon>Paracoccaceae</taxon>
        <taxon>Pontivivens</taxon>
    </lineage>
</organism>
<evidence type="ECO:0000259" key="1">
    <source>
        <dbReference type="PROSITE" id="PS51186"/>
    </source>
</evidence>
<dbReference type="Pfam" id="PF00583">
    <property type="entry name" value="Acetyltransf_1"/>
    <property type="match status" value="1"/>
</dbReference>
<dbReference type="KEGG" id="poz:I0K15_12900"/>
<proteinExistence type="predicted"/>
<dbReference type="InterPro" id="IPR016181">
    <property type="entry name" value="Acyl_CoA_acyltransferase"/>
</dbReference>
<dbReference type="AlphaFoldDB" id="A0A7S9LP96"/>
<dbReference type="GO" id="GO:0016747">
    <property type="term" value="F:acyltransferase activity, transferring groups other than amino-acyl groups"/>
    <property type="evidence" value="ECO:0007669"/>
    <property type="project" value="InterPro"/>
</dbReference>
<keyword evidence="2" id="KW-0808">Transferase</keyword>
<feature type="domain" description="N-acetyltransferase" evidence="1">
    <location>
        <begin position="94"/>
        <end position="234"/>
    </location>
</feature>
<dbReference type="PROSITE" id="PS51186">
    <property type="entry name" value="GNAT"/>
    <property type="match status" value="1"/>
</dbReference>
<accession>A0A7S9LP96</accession>
<gene>
    <name evidence="2" type="ORF">I0K15_12900</name>
</gene>
<name>A0A7S9LP96_9RHOB</name>
<dbReference type="Proteomes" id="UP000594800">
    <property type="component" value="Chromosome"/>
</dbReference>
<dbReference type="Gene3D" id="3.40.630.30">
    <property type="match status" value="1"/>
</dbReference>
<keyword evidence="3" id="KW-1185">Reference proteome</keyword>
<dbReference type="InterPro" id="IPR000182">
    <property type="entry name" value="GNAT_dom"/>
</dbReference>
<sequence length="234" mass="24356">MDLSADLPPPLAFFETIDATWPAARRWEAAGWTRREGAGGGSRVSAATALAAPQIAEAGPLVMIRPGQAALDAALADAGYAVKDPTRVMVAEAAALPPPPPGPRTIAGEAPIALMEEIWAAGGIGPERLAVMARAAGPKVYLAGRVGDRPAGCAFVGAHRDIAMLHALEIAAPFRRSGLGRDLTLAAGLWAHDEGARWLSLLVTEANAPARALYAAMGFRDIGGYHYRIKEDAP</sequence>
<dbReference type="SUPFAM" id="SSF55729">
    <property type="entry name" value="Acyl-CoA N-acyltransferases (Nat)"/>
    <property type="match status" value="1"/>
</dbReference>
<dbReference type="EMBL" id="CP064942">
    <property type="protein sequence ID" value="QPH52708.1"/>
    <property type="molecule type" value="Genomic_DNA"/>
</dbReference>
<evidence type="ECO:0000313" key="3">
    <source>
        <dbReference type="Proteomes" id="UP000594800"/>
    </source>
</evidence>
<protein>
    <submittedName>
        <fullName evidence="2">GNAT family N-acetyltransferase</fullName>
    </submittedName>
</protein>
<evidence type="ECO:0000313" key="2">
    <source>
        <dbReference type="EMBL" id="QPH52708.1"/>
    </source>
</evidence>